<dbReference type="RefSeq" id="WP_106228332.1">
    <property type="nucleotide sequence ID" value="NZ_PVTV01000016.1"/>
</dbReference>
<dbReference type="GO" id="GO:0005506">
    <property type="term" value="F:iron ion binding"/>
    <property type="evidence" value="ECO:0007669"/>
    <property type="project" value="InterPro"/>
</dbReference>
<dbReference type="SUPFAM" id="SSF46626">
    <property type="entry name" value="Cytochrome c"/>
    <property type="match status" value="1"/>
</dbReference>
<dbReference type="InterPro" id="IPR002323">
    <property type="entry name" value="Cyt_CIE"/>
</dbReference>
<dbReference type="InterPro" id="IPR036909">
    <property type="entry name" value="Cyt_c-like_dom_sf"/>
</dbReference>
<keyword evidence="10" id="KW-1185">Reference proteome</keyword>
<evidence type="ECO:0000313" key="10">
    <source>
        <dbReference type="Proteomes" id="UP000238308"/>
    </source>
</evidence>
<keyword evidence="3 6" id="KW-0479">Metal-binding</keyword>
<protein>
    <submittedName>
        <fullName evidence="9">Cytochrome c5</fullName>
    </submittedName>
</protein>
<keyword evidence="7" id="KW-0472">Membrane</keyword>
<evidence type="ECO:0000313" key="9">
    <source>
        <dbReference type="EMBL" id="PRY96739.1"/>
    </source>
</evidence>
<organism evidence="9 10">
    <name type="scientific">Jezberella montanilacus</name>
    <dbReference type="NCBI Taxonomy" id="323426"/>
    <lineage>
        <taxon>Bacteria</taxon>
        <taxon>Pseudomonadati</taxon>
        <taxon>Pseudomonadota</taxon>
        <taxon>Betaproteobacteria</taxon>
        <taxon>Burkholderiales</taxon>
        <taxon>Alcaligenaceae</taxon>
        <taxon>Jezberella</taxon>
    </lineage>
</organism>
<evidence type="ECO:0000256" key="4">
    <source>
        <dbReference type="ARBA" id="ARBA00022982"/>
    </source>
</evidence>
<dbReference type="PANTHER" id="PTHR40942">
    <property type="match status" value="1"/>
</dbReference>
<dbReference type="Pfam" id="PF13442">
    <property type="entry name" value="Cytochrome_CBB3"/>
    <property type="match status" value="1"/>
</dbReference>
<dbReference type="GO" id="GO:0020037">
    <property type="term" value="F:heme binding"/>
    <property type="evidence" value="ECO:0007669"/>
    <property type="project" value="InterPro"/>
</dbReference>
<evidence type="ECO:0000256" key="2">
    <source>
        <dbReference type="ARBA" id="ARBA00022617"/>
    </source>
</evidence>
<keyword evidence="5 6" id="KW-0408">Iron</keyword>
<evidence type="ECO:0000256" key="1">
    <source>
        <dbReference type="ARBA" id="ARBA00022448"/>
    </source>
</evidence>
<dbReference type="AlphaFoldDB" id="A0A2T0XCT1"/>
<sequence length="183" mass="18892">MSNSQEHHETHTEEHGSLIKTPKQLITAVVLAFILPLIIILLLVNFVTSADKTAAGSASLGEEAVNHRIAPVAMLDLVDATGPKVFKTGEQVYKAVCSSCHVAGLAGAPKTGDKAAWAPRIATGVVMLTANAIKGKGAMPAKGGNPALDDYEIARAVVFMANGSGADFKEPEAPAVPADAAKK</sequence>
<evidence type="ECO:0000256" key="3">
    <source>
        <dbReference type="ARBA" id="ARBA00022723"/>
    </source>
</evidence>
<dbReference type="PRINTS" id="PR00607">
    <property type="entry name" value="CYTCHROMECIE"/>
</dbReference>
<dbReference type="Proteomes" id="UP000238308">
    <property type="component" value="Unassembled WGS sequence"/>
</dbReference>
<reference evidence="9 10" key="1">
    <citation type="submission" date="2018-03" db="EMBL/GenBank/DDBJ databases">
        <title>Genomic Encyclopedia of Type Strains, Phase III (KMG-III): the genomes of soil and plant-associated and newly described type strains.</title>
        <authorList>
            <person name="Whitman W."/>
        </authorList>
    </citation>
    <scope>NUCLEOTIDE SEQUENCE [LARGE SCALE GENOMIC DNA]</scope>
    <source>
        <strain evidence="9 10">MWH-P2sevCIIIb</strain>
    </source>
</reference>
<comment type="caution">
    <text evidence="9">The sequence shown here is derived from an EMBL/GenBank/DDBJ whole genome shotgun (WGS) entry which is preliminary data.</text>
</comment>
<evidence type="ECO:0000259" key="8">
    <source>
        <dbReference type="PROSITE" id="PS51007"/>
    </source>
</evidence>
<dbReference type="PROSITE" id="PS51007">
    <property type="entry name" value="CYTC"/>
    <property type="match status" value="1"/>
</dbReference>
<name>A0A2T0XCT1_9BURK</name>
<keyword evidence="1" id="KW-0813">Transport</keyword>
<accession>A0A2T0XCT1</accession>
<feature type="domain" description="Cytochrome c" evidence="8">
    <location>
        <begin position="84"/>
        <end position="162"/>
    </location>
</feature>
<keyword evidence="4" id="KW-0249">Electron transport</keyword>
<gene>
    <name evidence="9" type="ORF">BCM14_2492</name>
</gene>
<dbReference type="GO" id="GO:0009055">
    <property type="term" value="F:electron transfer activity"/>
    <property type="evidence" value="ECO:0007669"/>
    <property type="project" value="InterPro"/>
</dbReference>
<dbReference type="PANTHER" id="PTHR40942:SF4">
    <property type="entry name" value="CYTOCHROME C5"/>
    <property type="match status" value="1"/>
</dbReference>
<feature type="transmembrane region" description="Helical" evidence="7">
    <location>
        <begin position="25"/>
        <end position="47"/>
    </location>
</feature>
<dbReference type="Gene3D" id="1.10.760.10">
    <property type="entry name" value="Cytochrome c-like domain"/>
    <property type="match status" value="1"/>
</dbReference>
<keyword evidence="7" id="KW-0812">Transmembrane</keyword>
<proteinExistence type="predicted"/>
<keyword evidence="2 6" id="KW-0349">Heme</keyword>
<dbReference type="OrthoDB" id="9814708at2"/>
<dbReference type="InterPro" id="IPR009056">
    <property type="entry name" value="Cyt_c-like_dom"/>
</dbReference>
<evidence type="ECO:0000256" key="5">
    <source>
        <dbReference type="ARBA" id="ARBA00023004"/>
    </source>
</evidence>
<dbReference type="EMBL" id="PVTV01000016">
    <property type="protein sequence ID" value="PRY96739.1"/>
    <property type="molecule type" value="Genomic_DNA"/>
</dbReference>
<evidence type="ECO:0000256" key="7">
    <source>
        <dbReference type="SAM" id="Phobius"/>
    </source>
</evidence>
<evidence type="ECO:0000256" key="6">
    <source>
        <dbReference type="PROSITE-ProRule" id="PRU00433"/>
    </source>
</evidence>
<keyword evidence="7" id="KW-1133">Transmembrane helix</keyword>